<proteinExistence type="predicted"/>
<accession>A0A9D1DTH2</accession>
<reference evidence="1" key="1">
    <citation type="submission" date="2020-10" db="EMBL/GenBank/DDBJ databases">
        <authorList>
            <person name="Gilroy R."/>
        </authorList>
    </citation>
    <scope>NUCLEOTIDE SEQUENCE</scope>
    <source>
        <strain evidence="1">CHK184-20233</strain>
    </source>
</reference>
<dbReference type="EMBL" id="DVHC01000016">
    <property type="protein sequence ID" value="HIR58700.1"/>
    <property type="molecule type" value="Genomic_DNA"/>
</dbReference>
<sequence>MEKNDTFKIMKNTKVLVSDVVEFSRNFPKSEAVLKKNLQEELFNLIRLLNSYIVNRDSNRIREKYMKDFIVSLSMVDYYFEYLYLNKIISFKKYKGLVDEVVTIRKLAYGVLKNEKELC</sequence>
<name>A0A9D1DTH2_9FIRM</name>
<evidence type="ECO:0000313" key="1">
    <source>
        <dbReference type="EMBL" id="HIR58700.1"/>
    </source>
</evidence>
<gene>
    <name evidence="1" type="ORF">IAB38_01480</name>
</gene>
<protein>
    <submittedName>
        <fullName evidence="1">Uncharacterized protein</fullName>
    </submittedName>
</protein>
<dbReference type="Proteomes" id="UP000824232">
    <property type="component" value="Unassembled WGS sequence"/>
</dbReference>
<dbReference type="AlphaFoldDB" id="A0A9D1DTH2"/>
<comment type="caution">
    <text evidence="1">The sequence shown here is derived from an EMBL/GenBank/DDBJ whole genome shotgun (WGS) entry which is preliminary data.</text>
</comment>
<dbReference type="InterPro" id="IPR036583">
    <property type="entry name" value="23S_rRNA_IVS_sf"/>
</dbReference>
<dbReference type="Gene3D" id="1.20.1440.60">
    <property type="entry name" value="23S rRNA-intervening sequence"/>
    <property type="match status" value="1"/>
</dbReference>
<evidence type="ECO:0000313" key="2">
    <source>
        <dbReference type="Proteomes" id="UP000824232"/>
    </source>
</evidence>
<organism evidence="1 2">
    <name type="scientific">Candidatus Onthousia excrementipullorum</name>
    <dbReference type="NCBI Taxonomy" id="2840884"/>
    <lineage>
        <taxon>Bacteria</taxon>
        <taxon>Bacillati</taxon>
        <taxon>Bacillota</taxon>
        <taxon>Bacilli</taxon>
        <taxon>Candidatus Onthousia</taxon>
    </lineage>
</organism>
<reference evidence="1" key="2">
    <citation type="journal article" date="2021" name="PeerJ">
        <title>Extensive microbial diversity within the chicken gut microbiome revealed by metagenomics and culture.</title>
        <authorList>
            <person name="Gilroy R."/>
            <person name="Ravi A."/>
            <person name="Getino M."/>
            <person name="Pursley I."/>
            <person name="Horton D.L."/>
            <person name="Alikhan N.F."/>
            <person name="Baker D."/>
            <person name="Gharbi K."/>
            <person name="Hall N."/>
            <person name="Watson M."/>
            <person name="Adriaenssens E.M."/>
            <person name="Foster-Nyarko E."/>
            <person name="Jarju S."/>
            <person name="Secka A."/>
            <person name="Antonio M."/>
            <person name="Oren A."/>
            <person name="Chaudhuri R.R."/>
            <person name="La Ragione R."/>
            <person name="Hildebrand F."/>
            <person name="Pallen M.J."/>
        </authorList>
    </citation>
    <scope>NUCLEOTIDE SEQUENCE</scope>
    <source>
        <strain evidence="1">CHK184-20233</strain>
    </source>
</reference>